<protein>
    <recommendedName>
        <fullName evidence="3">Methyltransferase</fullName>
    </recommendedName>
</protein>
<gene>
    <name evidence="1" type="ORF">PENTCL1PPCAC_17761</name>
</gene>
<dbReference type="InterPro" id="IPR029063">
    <property type="entry name" value="SAM-dependent_MTases_sf"/>
</dbReference>
<dbReference type="Proteomes" id="UP001432027">
    <property type="component" value="Unassembled WGS sequence"/>
</dbReference>
<comment type="caution">
    <text evidence="1">The sequence shown here is derived from an EMBL/GenBank/DDBJ whole genome shotgun (WGS) entry which is preliminary data.</text>
</comment>
<dbReference type="Pfam" id="PF10294">
    <property type="entry name" value="Methyltransf_16"/>
    <property type="match status" value="1"/>
</dbReference>
<organism evidence="1 2">
    <name type="scientific">Pristionchus entomophagus</name>
    <dbReference type="NCBI Taxonomy" id="358040"/>
    <lineage>
        <taxon>Eukaryota</taxon>
        <taxon>Metazoa</taxon>
        <taxon>Ecdysozoa</taxon>
        <taxon>Nematoda</taxon>
        <taxon>Chromadorea</taxon>
        <taxon>Rhabditida</taxon>
        <taxon>Rhabditina</taxon>
        <taxon>Diplogasteromorpha</taxon>
        <taxon>Diplogasteroidea</taxon>
        <taxon>Neodiplogasteridae</taxon>
        <taxon>Pristionchus</taxon>
    </lineage>
</organism>
<proteinExistence type="predicted"/>
<reference evidence="1" key="1">
    <citation type="submission" date="2023-10" db="EMBL/GenBank/DDBJ databases">
        <title>Genome assembly of Pristionchus species.</title>
        <authorList>
            <person name="Yoshida K."/>
            <person name="Sommer R.J."/>
        </authorList>
    </citation>
    <scope>NUCLEOTIDE SEQUENCE</scope>
    <source>
        <strain evidence="1">RS0144</strain>
    </source>
</reference>
<dbReference type="EMBL" id="BTSX01000004">
    <property type="protein sequence ID" value="GMS95586.1"/>
    <property type="molecule type" value="Genomic_DNA"/>
</dbReference>
<dbReference type="Gene3D" id="3.40.50.150">
    <property type="entry name" value="Vaccinia Virus protein VP39"/>
    <property type="match status" value="1"/>
</dbReference>
<evidence type="ECO:0008006" key="3">
    <source>
        <dbReference type="Google" id="ProtNLM"/>
    </source>
</evidence>
<sequence>MSMERLINVGDTSVSIKQLFVSDVNGVVWDSALVAIHYLAKNEHLVRGEKILDLGSGTGAVSIACGVMGGNVIATDLPDRLDLIRENTRLNKDKIVGEVRIEELDWADGYTKMDKIDLLCCVDCIYYSSSIEPLIKTIREVRAKKTLLTYEIRDIGDPIAAQNMFMKRVNEEFTMEEVTKDELDEFGCDEIKLFILTPK</sequence>
<name>A0AAV5TMN6_9BILA</name>
<dbReference type="PANTHER" id="PTHR14614:SF132">
    <property type="entry name" value="PROTEIN-LYSINE METHYLTRANSFERASE C42C1.13"/>
    <property type="match status" value="1"/>
</dbReference>
<dbReference type="PANTHER" id="PTHR14614">
    <property type="entry name" value="HEPATOCELLULAR CARCINOMA-ASSOCIATED ANTIGEN"/>
    <property type="match status" value="1"/>
</dbReference>
<accession>A0AAV5TMN6</accession>
<dbReference type="AlphaFoldDB" id="A0AAV5TMN6"/>
<dbReference type="CDD" id="cd02440">
    <property type="entry name" value="AdoMet_MTases"/>
    <property type="match status" value="1"/>
</dbReference>
<dbReference type="SUPFAM" id="SSF53335">
    <property type="entry name" value="S-adenosyl-L-methionine-dependent methyltransferases"/>
    <property type="match status" value="1"/>
</dbReference>
<dbReference type="InterPro" id="IPR019410">
    <property type="entry name" value="Methyltransf_16"/>
</dbReference>
<evidence type="ECO:0000313" key="2">
    <source>
        <dbReference type="Proteomes" id="UP001432027"/>
    </source>
</evidence>
<keyword evidence="2" id="KW-1185">Reference proteome</keyword>
<evidence type="ECO:0000313" key="1">
    <source>
        <dbReference type="EMBL" id="GMS95586.1"/>
    </source>
</evidence>